<dbReference type="SMR" id="A0A0H3DR81"/>
<dbReference type="Pfam" id="PF12833">
    <property type="entry name" value="HTH_18"/>
    <property type="match status" value="1"/>
</dbReference>
<evidence type="ECO:0000256" key="1">
    <source>
        <dbReference type="ARBA" id="ARBA00023015"/>
    </source>
</evidence>
<dbReference type="EMBL" id="CP002154">
    <property type="protein sequence ID" value="ADM40971.1"/>
    <property type="molecule type" value="Genomic_DNA"/>
</dbReference>
<dbReference type="InterPro" id="IPR018060">
    <property type="entry name" value="HTH_AraC"/>
</dbReference>
<evidence type="ECO:0000259" key="4">
    <source>
        <dbReference type="PROSITE" id="PS01124"/>
    </source>
</evidence>
<gene>
    <name evidence="5" type="ordered locus">ETAF_0852</name>
</gene>
<proteinExistence type="predicted"/>
<dbReference type="PANTHER" id="PTHR43280:SF10">
    <property type="entry name" value="REGULATORY PROTEIN POCR"/>
    <property type="match status" value="1"/>
</dbReference>
<dbReference type="PROSITE" id="PS00041">
    <property type="entry name" value="HTH_ARAC_FAMILY_1"/>
    <property type="match status" value="1"/>
</dbReference>
<protein>
    <submittedName>
        <fullName evidence="5">Putative ARAC-type regulatory protein</fullName>
    </submittedName>
</protein>
<dbReference type="SMART" id="SM00342">
    <property type="entry name" value="HTH_ARAC"/>
    <property type="match status" value="1"/>
</dbReference>
<dbReference type="InterPro" id="IPR009057">
    <property type="entry name" value="Homeodomain-like_sf"/>
</dbReference>
<keyword evidence="6" id="KW-1185">Reference proteome</keyword>
<keyword evidence="1" id="KW-0805">Transcription regulation</keyword>
<accession>A0A0H3DR81</accession>
<reference evidence="5 6" key="2">
    <citation type="journal article" date="2011" name="BMC Immunol.">
        <title>Comparison of static immersion and intravenous injection systems for exposure of zebrafish embryos to the natural pathogen Edwardsiella tarda.</title>
        <authorList>
            <person name="van Soest J.J."/>
            <person name="Stockhammer O.W."/>
            <person name="Ordas A."/>
            <person name="Bloemberg G.V."/>
            <person name="Spaink H.P."/>
            <person name="Meijer A.H."/>
        </authorList>
    </citation>
    <scope>NUCLEOTIDE SEQUENCE [LARGE SCALE GENOMIC DNA]</scope>
    <source>
        <strain evidence="5 6">FL6-60</strain>
    </source>
</reference>
<evidence type="ECO:0000313" key="5">
    <source>
        <dbReference type="EMBL" id="ADM40971.1"/>
    </source>
</evidence>
<dbReference type="SUPFAM" id="SSF46689">
    <property type="entry name" value="Homeodomain-like"/>
    <property type="match status" value="2"/>
</dbReference>
<sequence>MSLEIAPTLARLREASLALGEVLFASALAAPAQAPRLEIVIAGSLLRRDEHGRAYRQRCGDVLYLPSGEQRQITGDEEATLLSLLFAKQRIVLTLWQWDGAQLQRRQQTQIARRGPRTGTFLLQALNEQAMQPAAQATARLTVSALLSHCSDLLAGHLRTAPHRQALLNAIRDYIDDHYMDALSRDAVARRFHITPNYLSQLFQRADGGGFNHYLNHVRLEQAKTLLKEYEMTIKAIAHACGYDDSNYFCRLFRQRTERTPSEYRRQYHSQSPSP</sequence>
<evidence type="ECO:0000256" key="2">
    <source>
        <dbReference type="ARBA" id="ARBA00023125"/>
    </source>
</evidence>
<keyword evidence="3" id="KW-0804">Transcription</keyword>
<feature type="domain" description="HTH araC/xylS-type" evidence="4">
    <location>
        <begin position="169"/>
        <end position="267"/>
    </location>
</feature>
<dbReference type="Proteomes" id="UP000002230">
    <property type="component" value="Chromosome"/>
</dbReference>
<dbReference type="PANTHER" id="PTHR43280">
    <property type="entry name" value="ARAC-FAMILY TRANSCRIPTIONAL REGULATOR"/>
    <property type="match status" value="1"/>
</dbReference>
<dbReference type="GO" id="GO:0003700">
    <property type="term" value="F:DNA-binding transcription factor activity"/>
    <property type="evidence" value="ECO:0007669"/>
    <property type="project" value="InterPro"/>
</dbReference>
<organism evidence="5 6">
    <name type="scientific">Edwardsiella tarda (strain FL6-60)</name>
    <dbReference type="NCBI Taxonomy" id="718251"/>
    <lineage>
        <taxon>Bacteria</taxon>
        <taxon>Pseudomonadati</taxon>
        <taxon>Pseudomonadota</taxon>
        <taxon>Gammaproteobacteria</taxon>
        <taxon>Enterobacterales</taxon>
        <taxon>Hafniaceae</taxon>
        <taxon>Edwardsiella</taxon>
    </lineage>
</organism>
<dbReference type="InterPro" id="IPR018062">
    <property type="entry name" value="HTH_AraC-typ_CS"/>
</dbReference>
<evidence type="ECO:0000313" key="6">
    <source>
        <dbReference type="Proteomes" id="UP000002230"/>
    </source>
</evidence>
<dbReference type="AlphaFoldDB" id="A0A0H3DR81"/>
<reference evidence="6" key="1">
    <citation type="submission" date="2010-08" db="EMBL/GenBank/DDBJ databases">
        <title>Genome comparisons of Edwardsiella bacteria analysed using deep sequencing technology.</title>
        <authorList>
            <person name="van Soest J.J."/>
            <person name="Henkel C.V."/>
            <person name="Jansen H.J."/>
            <person name="van den Hondel C.A.M.J.J."/>
            <person name="Bloemberg G.V."/>
            <person name="Meijer A.H."/>
            <person name="Spaink H.P."/>
        </authorList>
    </citation>
    <scope>NUCLEOTIDE SEQUENCE [LARGE SCALE GENOMIC DNA]</scope>
    <source>
        <strain evidence="6">FL6-60</strain>
    </source>
</reference>
<dbReference type="HOGENOM" id="CLU_000445_81_2_6"/>
<evidence type="ECO:0000256" key="3">
    <source>
        <dbReference type="ARBA" id="ARBA00023163"/>
    </source>
</evidence>
<dbReference type="InterPro" id="IPR020449">
    <property type="entry name" value="Tscrpt_reg_AraC-type_HTH"/>
</dbReference>
<dbReference type="KEGG" id="etd:ETAF_0852"/>
<dbReference type="PRINTS" id="PR00032">
    <property type="entry name" value="HTHARAC"/>
</dbReference>
<keyword evidence="2" id="KW-0238">DNA-binding</keyword>
<name>A0A0H3DR81_EDWTF</name>
<dbReference type="GO" id="GO:0043565">
    <property type="term" value="F:sequence-specific DNA binding"/>
    <property type="evidence" value="ECO:0007669"/>
    <property type="project" value="InterPro"/>
</dbReference>
<dbReference type="PATRIC" id="fig|718251.5.peg.876"/>
<dbReference type="PROSITE" id="PS01124">
    <property type="entry name" value="HTH_ARAC_FAMILY_2"/>
    <property type="match status" value="1"/>
</dbReference>
<dbReference type="Gene3D" id="1.10.10.60">
    <property type="entry name" value="Homeodomain-like"/>
    <property type="match status" value="2"/>
</dbReference>